<gene>
    <name evidence="2" type="ORF">C8F04DRAFT_1194101</name>
</gene>
<dbReference type="EMBL" id="JARJCM010000201">
    <property type="protein sequence ID" value="KAJ7022827.1"/>
    <property type="molecule type" value="Genomic_DNA"/>
</dbReference>
<feature type="region of interest" description="Disordered" evidence="1">
    <location>
        <begin position="58"/>
        <end position="91"/>
    </location>
</feature>
<accession>A0AAD6SC61</accession>
<evidence type="ECO:0000256" key="1">
    <source>
        <dbReference type="SAM" id="MobiDB-lite"/>
    </source>
</evidence>
<comment type="caution">
    <text evidence="2">The sequence shown here is derived from an EMBL/GenBank/DDBJ whole genome shotgun (WGS) entry which is preliminary data.</text>
</comment>
<evidence type="ECO:0000313" key="3">
    <source>
        <dbReference type="Proteomes" id="UP001218188"/>
    </source>
</evidence>
<protein>
    <submittedName>
        <fullName evidence="2">Uncharacterized protein</fullName>
    </submittedName>
</protein>
<keyword evidence="3" id="KW-1185">Reference proteome</keyword>
<sequence length="478" mass="53702">MDSTAETANCHPPWSTYTLPARGKLVYLPTLLPRVEDHIEIGDQRHFVENTFRHAGRLDSNLEHSDSDGDDATTQTHSEGGSIGSLDDDETLRMDCDEALPELTAAEEIRSDSDSDNDNEDPKDHDYMPSPEWISGFVDHWASYLLRSRLPDHPWVLDNLSPVPRILSAGHMRALGFDSLKWDEPRTFTDTTDRIGAFFIGSPVQRTEWERTIIEASNAMYEARARLTPADSDVLHCGITYNAGFGRPCNIPNNQDNKFNLALLRHSQAIQDITSFQNAMLQTIAPRLWNFGRETVDALLANDSALRLPFKVASDRPVQPTAFAEVEYCFRLEDSLPRARDRVGGRSSGWKVLTSVGFYDSTEGQLIVWDNKNLLPFPPGSTLFIPPDMVPFSFTAVSEMGPQMFIMQSMHGDLEYFVANGCQPEPPHRRSYNSAGERKADLLGRAEILLARYPTIQEFDAMCPKEEEGRGPKPEARP</sequence>
<name>A0AAD6SC61_9AGAR</name>
<organism evidence="2 3">
    <name type="scientific">Mycena alexandri</name>
    <dbReference type="NCBI Taxonomy" id="1745969"/>
    <lineage>
        <taxon>Eukaryota</taxon>
        <taxon>Fungi</taxon>
        <taxon>Dikarya</taxon>
        <taxon>Basidiomycota</taxon>
        <taxon>Agaricomycotina</taxon>
        <taxon>Agaricomycetes</taxon>
        <taxon>Agaricomycetidae</taxon>
        <taxon>Agaricales</taxon>
        <taxon>Marasmiineae</taxon>
        <taxon>Mycenaceae</taxon>
        <taxon>Mycena</taxon>
    </lineage>
</organism>
<feature type="compositionally biased region" description="Basic and acidic residues" evidence="1">
    <location>
        <begin position="58"/>
        <end position="67"/>
    </location>
</feature>
<reference evidence="2" key="1">
    <citation type="submission" date="2023-03" db="EMBL/GenBank/DDBJ databases">
        <title>Massive genome expansion in bonnet fungi (Mycena s.s.) driven by repeated elements and novel gene families across ecological guilds.</title>
        <authorList>
            <consortium name="Lawrence Berkeley National Laboratory"/>
            <person name="Harder C.B."/>
            <person name="Miyauchi S."/>
            <person name="Viragh M."/>
            <person name="Kuo A."/>
            <person name="Thoen E."/>
            <person name="Andreopoulos B."/>
            <person name="Lu D."/>
            <person name="Skrede I."/>
            <person name="Drula E."/>
            <person name="Henrissat B."/>
            <person name="Morin E."/>
            <person name="Kohler A."/>
            <person name="Barry K."/>
            <person name="LaButti K."/>
            <person name="Morin E."/>
            <person name="Salamov A."/>
            <person name="Lipzen A."/>
            <person name="Mereny Z."/>
            <person name="Hegedus B."/>
            <person name="Baldrian P."/>
            <person name="Stursova M."/>
            <person name="Weitz H."/>
            <person name="Taylor A."/>
            <person name="Grigoriev I.V."/>
            <person name="Nagy L.G."/>
            <person name="Martin F."/>
            <person name="Kauserud H."/>
        </authorList>
    </citation>
    <scope>NUCLEOTIDE SEQUENCE</scope>
    <source>
        <strain evidence="2">CBHHK200</strain>
    </source>
</reference>
<evidence type="ECO:0000313" key="2">
    <source>
        <dbReference type="EMBL" id="KAJ7022827.1"/>
    </source>
</evidence>
<proteinExistence type="predicted"/>
<dbReference type="AlphaFoldDB" id="A0AAD6SC61"/>
<dbReference type="Proteomes" id="UP001218188">
    <property type="component" value="Unassembled WGS sequence"/>
</dbReference>
<feature type="region of interest" description="Disordered" evidence="1">
    <location>
        <begin position="104"/>
        <end position="128"/>
    </location>
</feature>